<keyword evidence="3" id="KW-1185">Reference proteome</keyword>
<protein>
    <recommendedName>
        <fullName evidence="1">Rhodanese domain-containing protein</fullName>
    </recommendedName>
</protein>
<sequence>MPYREIDATALGVLLRSSRELAVLDLRPAQEFGNGAPLHGANVPAAELSSRVRELVPNRHTPIALLDADGGLIAQSASELLELGYTNVQGLAGGLNGNERLPVVPIRIAGPRVISGEVERSFRTPVTTAGELAALRRNGASVIVLDTRSVAEYEREHIPGSFPTPGGEILPRFNALVDSPETHVIVTCAGRSRAVLGAQSLILAGVVNPVSTLDFGTLGWVDAGYPLNHGPEQPLQAIRSVDLDFARQALASFAESVPAIDADELQTWLADASRTTYALDVRLPEDYERAHLPGSVSAPAGQLGISLGKWVAVQGGRLVLIDADPGVRALTVGRWFARIGWEVSILKHDFVN</sequence>
<dbReference type="SMART" id="SM00450">
    <property type="entry name" value="RHOD"/>
    <property type="match status" value="3"/>
</dbReference>
<evidence type="ECO:0000313" key="3">
    <source>
        <dbReference type="Proteomes" id="UP000035963"/>
    </source>
</evidence>
<dbReference type="SUPFAM" id="SSF52821">
    <property type="entry name" value="Rhodanese/Cell cycle control phosphatase"/>
    <property type="match status" value="3"/>
</dbReference>
<comment type="caution">
    <text evidence="2">The sequence shown here is derived from an EMBL/GenBank/DDBJ whole genome shotgun (WGS) entry which is preliminary data.</text>
</comment>
<name>A0A0J1CXG7_9BURK</name>
<dbReference type="EMBL" id="AEJF01000095">
    <property type="protein sequence ID" value="KLU25270.1"/>
    <property type="molecule type" value="Genomic_DNA"/>
</dbReference>
<dbReference type="OrthoDB" id="9789585at2"/>
<feature type="domain" description="Rhodanese" evidence="1">
    <location>
        <begin position="272"/>
        <end position="347"/>
    </location>
</feature>
<dbReference type="PANTHER" id="PTHR43031">
    <property type="entry name" value="FAD-DEPENDENT OXIDOREDUCTASE"/>
    <property type="match status" value="1"/>
</dbReference>
<organism evidence="2 3">
    <name type="scientific">Caballeronia mineralivorans PML1(12)</name>
    <dbReference type="NCBI Taxonomy" id="908627"/>
    <lineage>
        <taxon>Bacteria</taxon>
        <taxon>Pseudomonadati</taxon>
        <taxon>Pseudomonadota</taxon>
        <taxon>Betaproteobacteria</taxon>
        <taxon>Burkholderiales</taxon>
        <taxon>Burkholderiaceae</taxon>
        <taxon>Caballeronia</taxon>
    </lineage>
</organism>
<dbReference type="PATRIC" id="fig|908627.4.peg.3485"/>
<dbReference type="InterPro" id="IPR036873">
    <property type="entry name" value="Rhodanese-like_dom_sf"/>
</dbReference>
<dbReference type="AlphaFoldDB" id="A0A0J1CXG7"/>
<dbReference type="InterPro" id="IPR001763">
    <property type="entry name" value="Rhodanese-like_dom"/>
</dbReference>
<dbReference type="Proteomes" id="UP000035963">
    <property type="component" value="Unassembled WGS sequence"/>
</dbReference>
<reference evidence="2 3" key="1">
    <citation type="journal article" date="2015" name="Genome Announc.">
        <title>Draft Genome Sequence of Burkholderia sp. Strain PML1(12), an Ectomycorrhizosphere-Inhabiting Bacterium with Effective Mineral-Weathering Ability.</title>
        <authorList>
            <person name="Uroz S."/>
            <person name="Oger P."/>
        </authorList>
    </citation>
    <scope>NUCLEOTIDE SEQUENCE [LARGE SCALE GENOMIC DNA]</scope>
    <source>
        <strain evidence="3">PML1(12)</strain>
    </source>
</reference>
<dbReference type="RefSeq" id="WP_047847574.1">
    <property type="nucleotide sequence ID" value="NZ_AEJF01000095.1"/>
</dbReference>
<dbReference type="InterPro" id="IPR050229">
    <property type="entry name" value="GlpE_sulfurtransferase"/>
</dbReference>
<evidence type="ECO:0000313" key="2">
    <source>
        <dbReference type="EMBL" id="KLU25270.1"/>
    </source>
</evidence>
<dbReference type="Gene3D" id="3.40.250.10">
    <property type="entry name" value="Rhodanese-like domain"/>
    <property type="match status" value="3"/>
</dbReference>
<accession>A0A0J1CXG7</accession>
<dbReference type="PROSITE" id="PS50206">
    <property type="entry name" value="RHODANESE_3"/>
    <property type="match status" value="3"/>
</dbReference>
<feature type="domain" description="Rhodanese" evidence="1">
    <location>
        <begin position="138"/>
        <end position="229"/>
    </location>
</feature>
<proteinExistence type="predicted"/>
<dbReference type="Pfam" id="PF00581">
    <property type="entry name" value="Rhodanese"/>
    <property type="match status" value="3"/>
</dbReference>
<gene>
    <name evidence="2" type="ORF">EOS_15625</name>
</gene>
<evidence type="ECO:0000259" key="1">
    <source>
        <dbReference type="PROSITE" id="PS50206"/>
    </source>
</evidence>
<feature type="domain" description="Rhodanese" evidence="1">
    <location>
        <begin position="17"/>
        <end position="105"/>
    </location>
</feature>
<dbReference type="PANTHER" id="PTHR43031:SF1">
    <property type="entry name" value="PYRIDINE NUCLEOTIDE-DISULPHIDE OXIDOREDUCTASE"/>
    <property type="match status" value="1"/>
</dbReference>